<gene>
    <name evidence="3" type="primary">spoIIP</name>
    <name evidence="3" type="ORF">ACFSTF_04955</name>
</gene>
<dbReference type="SUPFAM" id="SSF53187">
    <property type="entry name" value="Zn-dependent exopeptidases"/>
    <property type="match status" value="1"/>
</dbReference>
<dbReference type="EMBL" id="JBHUMR010000008">
    <property type="protein sequence ID" value="MFD2616657.1"/>
    <property type="molecule type" value="Genomic_DNA"/>
</dbReference>
<feature type="compositionally biased region" description="Low complexity" evidence="1">
    <location>
        <begin position="157"/>
        <end position="168"/>
    </location>
</feature>
<sequence>MNSRSNKDQQPFFTQLLYKCIILFLTIYGFILILVLNHTHIGVVDSYLNNMTIHSKTLFFETFGNENANFKQVVSKDDEPVNVYNLLLQSITNIKFNDIRSLMGSEIPGFSSYNAKIFVAGKGVNYTNLPEESPPPPKNSLPDTDNENNDKNENSHNQDNQQNNPSNPIRKKVVFLYHTHSWESYLPALNKKSNPNDAVSNDPSKDVLRIGKDIQDSLAKKGIGSIHDTTDKNKLLKQNGWNYNQAYQFSRSIVQGAMKKDKDLNYLIDIHRDSSGRKLTTTTIKNQTYARIAIIIGEANPNYSANLYFAKQIHKELDKKYPGLSRGIIGKSKLEGNGVYNQDLSKNAILIEVGGVQNTLDELDRSANAFSEALTEVINSTDK</sequence>
<keyword evidence="4" id="KW-1185">Reference proteome</keyword>
<protein>
    <submittedName>
        <fullName evidence="3">Stage II sporulation protein P</fullName>
    </submittedName>
</protein>
<dbReference type="NCBIfam" id="TIGR02867">
    <property type="entry name" value="spore_II_P"/>
    <property type="match status" value="1"/>
</dbReference>
<keyword evidence="2" id="KW-0812">Transmembrane</keyword>
<dbReference type="Pfam" id="PF07454">
    <property type="entry name" value="SpoIIP"/>
    <property type="match status" value="1"/>
</dbReference>
<feature type="transmembrane region" description="Helical" evidence="2">
    <location>
        <begin position="16"/>
        <end position="36"/>
    </location>
</feature>
<comment type="caution">
    <text evidence="3">The sequence shown here is derived from an EMBL/GenBank/DDBJ whole genome shotgun (WGS) entry which is preliminary data.</text>
</comment>
<evidence type="ECO:0000313" key="4">
    <source>
        <dbReference type="Proteomes" id="UP001597458"/>
    </source>
</evidence>
<keyword evidence="2" id="KW-0472">Membrane</keyword>
<keyword evidence="2" id="KW-1133">Transmembrane helix</keyword>
<dbReference type="Proteomes" id="UP001597458">
    <property type="component" value="Unassembled WGS sequence"/>
</dbReference>
<evidence type="ECO:0000256" key="1">
    <source>
        <dbReference type="SAM" id="MobiDB-lite"/>
    </source>
</evidence>
<organism evidence="3 4">
    <name type="scientific">Terrilactibacillus laevilacticus</name>
    <dbReference type="NCBI Taxonomy" id="1380157"/>
    <lineage>
        <taxon>Bacteria</taxon>
        <taxon>Bacillati</taxon>
        <taxon>Bacillota</taxon>
        <taxon>Bacilli</taxon>
        <taxon>Bacillales</taxon>
        <taxon>Bacillaceae</taxon>
        <taxon>Terrilactibacillus</taxon>
    </lineage>
</organism>
<evidence type="ECO:0000313" key="3">
    <source>
        <dbReference type="EMBL" id="MFD2616657.1"/>
    </source>
</evidence>
<accession>A0ABW5PP70</accession>
<evidence type="ECO:0000256" key="2">
    <source>
        <dbReference type="SAM" id="Phobius"/>
    </source>
</evidence>
<dbReference type="RefSeq" id="WP_141189478.1">
    <property type="nucleotide sequence ID" value="NZ_JBHUMR010000008.1"/>
</dbReference>
<proteinExistence type="predicted"/>
<name>A0ABW5PP70_9BACI</name>
<reference evidence="4" key="1">
    <citation type="journal article" date="2019" name="Int. J. Syst. Evol. Microbiol.">
        <title>The Global Catalogue of Microorganisms (GCM) 10K type strain sequencing project: providing services to taxonomists for standard genome sequencing and annotation.</title>
        <authorList>
            <consortium name="The Broad Institute Genomics Platform"/>
            <consortium name="The Broad Institute Genome Sequencing Center for Infectious Disease"/>
            <person name="Wu L."/>
            <person name="Ma J."/>
        </authorList>
    </citation>
    <scope>NUCLEOTIDE SEQUENCE [LARGE SCALE GENOMIC DNA]</scope>
    <source>
        <strain evidence="4">TISTR 2241</strain>
    </source>
</reference>
<feature type="region of interest" description="Disordered" evidence="1">
    <location>
        <begin position="128"/>
        <end position="168"/>
    </location>
</feature>
<dbReference type="InterPro" id="IPR010897">
    <property type="entry name" value="Spore_II_P"/>
</dbReference>